<dbReference type="PANTHER" id="PTHR19857:SF21">
    <property type="entry name" value="ANAPHASE-PROMOTING COMPLEX SUBUNIT 4 WD40 DOMAIN-CONTAINING PROTEIN"/>
    <property type="match status" value="1"/>
</dbReference>
<dbReference type="SMART" id="SM00320">
    <property type="entry name" value="WD40"/>
    <property type="match status" value="3"/>
</dbReference>
<keyword evidence="1" id="KW-0853">WD repeat</keyword>
<keyword evidence="2" id="KW-0677">Repeat</keyword>
<evidence type="ECO:0000313" key="3">
    <source>
        <dbReference type="EMBL" id="KAK7312420.1"/>
    </source>
</evidence>
<organism evidence="3 4">
    <name type="scientific">Canavalia gladiata</name>
    <name type="common">Sword bean</name>
    <name type="synonym">Dolichos gladiatus</name>
    <dbReference type="NCBI Taxonomy" id="3824"/>
    <lineage>
        <taxon>Eukaryota</taxon>
        <taxon>Viridiplantae</taxon>
        <taxon>Streptophyta</taxon>
        <taxon>Embryophyta</taxon>
        <taxon>Tracheophyta</taxon>
        <taxon>Spermatophyta</taxon>
        <taxon>Magnoliopsida</taxon>
        <taxon>eudicotyledons</taxon>
        <taxon>Gunneridae</taxon>
        <taxon>Pentapetalae</taxon>
        <taxon>rosids</taxon>
        <taxon>fabids</taxon>
        <taxon>Fabales</taxon>
        <taxon>Fabaceae</taxon>
        <taxon>Papilionoideae</taxon>
        <taxon>50 kb inversion clade</taxon>
        <taxon>NPAAA clade</taxon>
        <taxon>indigoferoid/millettioid clade</taxon>
        <taxon>Phaseoleae</taxon>
        <taxon>Canavalia</taxon>
    </lineage>
</organism>
<evidence type="ECO:0000313" key="4">
    <source>
        <dbReference type="Proteomes" id="UP001367508"/>
    </source>
</evidence>
<protein>
    <submittedName>
        <fullName evidence="3">Uncharacterized protein</fullName>
    </submittedName>
</protein>
<dbReference type="SUPFAM" id="SSF50978">
    <property type="entry name" value="WD40 repeat-like"/>
    <property type="match status" value="1"/>
</dbReference>
<dbReference type="PANTHER" id="PTHR19857">
    <property type="entry name" value="MITOCHONDRIAL DIVISION PROTEIN 1-RELATED"/>
    <property type="match status" value="1"/>
</dbReference>
<dbReference type="InterPro" id="IPR036322">
    <property type="entry name" value="WD40_repeat_dom_sf"/>
</dbReference>
<gene>
    <name evidence="3" type="ORF">VNO77_36263</name>
</gene>
<name>A0AAN9K7Q1_CANGL</name>
<dbReference type="EMBL" id="JAYMYQ010000009">
    <property type="protein sequence ID" value="KAK7312420.1"/>
    <property type="molecule type" value="Genomic_DNA"/>
</dbReference>
<comment type="caution">
    <text evidence="3">The sequence shown here is derived from an EMBL/GenBank/DDBJ whole genome shotgun (WGS) entry which is preliminary data.</text>
</comment>
<dbReference type="InterPro" id="IPR015943">
    <property type="entry name" value="WD40/YVTN_repeat-like_dom_sf"/>
</dbReference>
<dbReference type="InterPro" id="IPR051179">
    <property type="entry name" value="WD_repeat_multifunction"/>
</dbReference>
<sequence>MIFRIRYFVVLLITFQLFPVFCWFVDALSNVVPLSVAALYHMLPLFAVVLCVMEAATFGHCPSEVGDMTSREFQGNDEKPKTDMYPTYPPHDSPSKANAYNVHGSAPVSLKRKCGKMDKYLVPLKPSIEKVQPLRRWHWKRNSVELNGRFAPNYRHEMLDLLIRSYSEVGAFPHLYQVDGSPCQSHMNRLVSEATGDRHLPYGKQGISAVDFDNKGIYLVSGTKSGCLTVHDFEALYCQIHELTCLEEDESKQLMHLSLNRQLDAVKWNPLNQDEVVCASVKSNELLIFDVGYVSSEPVEVLRTRHSTTVHGSSIHKGLSDVAFTSNDTRILASDTHGVINVWDRRMSTLPCLELASASYGTLNSIQLNADNQIIFGAGKHGLVYAWDIRGGRASATFQSHKETCHPPVTSVKLATLLEKIGSLKAQTDIVPKEIHSIDINPSCPYQLAFHLDDGWSGVLDINNFQITHIHCPPPAWLNDCYVPADLSYFRKPSWLSTCSIYLAGSSSERGIYLLDFYPSTSSPSHVHYKEDIQETLGRNNQINQNRFISLSEGVVSCAAHPLYNAIVTGTKKSSLLVISQRQESCRSED</sequence>
<evidence type="ECO:0000256" key="1">
    <source>
        <dbReference type="ARBA" id="ARBA00022574"/>
    </source>
</evidence>
<keyword evidence="4" id="KW-1185">Reference proteome</keyword>
<evidence type="ECO:0000256" key="2">
    <source>
        <dbReference type="ARBA" id="ARBA00022737"/>
    </source>
</evidence>
<reference evidence="3 4" key="1">
    <citation type="submission" date="2024-01" db="EMBL/GenBank/DDBJ databases">
        <title>The genomes of 5 underutilized Papilionoideae crops provide insights into root nodulation and disease resistanc.</title>
        <authorList>
            <person name="Jiang F."/>
        </authorList>
    </citation>
    <scope>NUCLEOTIDE SEQUENCE [LARGE SCALE GENOMIC DNA]</scope>
    <source>
        <strain evidence="3">LVBAO_FW01</strain>
        <tissue evidence="3">Leaves</tissue>
    </source>
</reference>
<dbReference type="InterPro" id="IPR001680">
    <property type="entry name" value="WD40_rpt"/>
</dbReference>
<proteinExistence type="predicted"/>
<dbReference type="Proteomes" id="UP001367508">
    <property type="component" value="Unassembled WGS sequence"/>
</dbReference>
<accession>A0AAN9K7Q1</accession>
<dbReference type="AlphaFoldDB" id="A0AAN9K7Q1"/>
<dbReference type="Gene3D" id="2.130.10.10">
    <property type="entry name" value="YVTN repeat-like/Quinoprotein amine dehydrogenase"/>
    <property type="match status" value="1"/>
</dbReference>